<evidence type="ECO:0000313" key="2">
    <source>
        <dbReference type="EMBL" id="CAL8139282.1"/>
    </source>
</evidence>
<evidence type="ECO:0000313" key="3">
    <source>
        <dbReference type="Proteomes" id="UP001642540"/>
    </source>
</evidence>
<proteinExistence type="predicted"/>
<reference evidence="2 3" key="1">
    <citation type="submission" date="2024-08" db="EMBL/GenBank/DDBJ databases">
        <authorList>
            <person name="Cucini C."/>
            <person name="Frati F."/>
        </authorList>
    </citation>
    <scope>NUCLEOTIDE SEQUENCE [LARGE SCALE GENOMIC DNA]</scope>
</reference>
<comment type="caution">
    <text evidence="2">The sequence shown here is derived from an EMBL/GenBank/DDBJ whole genome shotgun (WGS) entry which is preliminary data.</text>
</comment>
<dbReference type="EMBL" id="CAXLJM020000124">
    <property type="protein sequence ID" value="CAL8139282.1"/>
    <property type="molecule type" value="Genomic_DNA"/>
</dbReference>
<sequence>MFLLFSKKFLVLLLFVLTLVFEGDRHLVEGLSTCHSCDGDGAAHICDADHTNSDGLGVGCFDPENACYVRKYSDGRISKSCEEDPNKWKGPDGKPKCIKNQECYCNDKDFCNKDKSFGWMVDQVDLTT</sequence>
<gene>
    <name evidence="2" type="ORF">ODALV1_LOCUS27765</name>
</gene>
<dbReference type="Proteomes" id="UP001642540">
    <property type="component" value="Unassembled WGS sequence"/>
</dbReference>
<accession>A0ABP1RZ38</accession>
<keyword evidence="3" id="KW-1185">Reference proteome</keyword>
<feature type="signal peptide" evidence="1">
    <location>
        <begin position="1"/>
        <end position="18"/>
    </location>
</feature>
<protein>
    <submittedName>
        <fullName evidence="2">Uncharacterized protein</fullName>
    </submittedName>
</protein>
<feature type="chain" id="PRO_5046221918" evidence="1">
    <location>
        <begin position="19"/>
        <end position="128"/>
    </location>
</feature>
<name>A0ABP1RZ38_9HEXA</name>
<evidence type="ECO:0000256" key="1">
    <source>
        <dbReference type="SAM" id="SignalP"/>
    </source>
</evidence>
<organism evidence="2 3">
    <name type="scientific">Orchesella dallaii</name>
    <dbReference type="NCBI Taxonomy" id="48710"/>
    <lineage>
        <taxon>Eukaryota</taxon>
        <taxon>Metazoa</taxon>
        <taxon>Ecdysozoa</taxon>
        <taxon>Arthropoda</taxon>
        <taxon>Hexapoda</taxon>
        <taxon>Collembola</taxon>
        <taxon>Entomobryomorpha</taxon>
        <taxon>Entomobryoidea</taxon>
        <taxon>Orchesellidae</taxon>
        <taxon>Orchesellinae</taxon>
        <taxon>Orchesella</taxon>
    </lineage>
</organism>
<keyword evidence="1" id="KW-0732">Signal</keyword>